<dbReference type="Proteomes" id="UP000444960">
    <property type="component" value="Unassembled WGS sequence"/>
</dbReference>
<sequence length="142" mass="15582">MAEQESPEQRERRERLEAANGVSRRRSQLDDARAGQTGQGKQLDTNKVREIRADLAAGGDKAVERRHGKGALGSAEAQKAKAQRSNVRKHESRLREASAERAGSAKGSPVRADQAQKAQRAKEKFVAREREARATSAVSRGR</sequence>
<evidence type="ECO:0000313" key="3">
    <source>
        <dbReference type="Proteomes" id="UP000444960"/>
    </source>
</evidence>
<accession>A0A7I9VAL6</accession>
<dbReference type="EMBL" id="BJOV01000005">
    <property type="protein sequence ID" value="GEE02418.1"/>
    <property type="molecule type" value="Genomic_DNA"/>
</dbReference>
<organism evidence="2 3">
    <name type="scientific">Gordonia spumicola</name>
    <dbReference type="NCBI Taxonomy" id="589161"/>
    <lineage>
        <taxon>Bacteria</taxon>
        <taxon>Bacillati</taxon>
        <taxon>Actinomycetota</taxon>
        <taxon>Actinomycetes</taxon>
        <taxon>Mycobacteriales</taxon>
        <taxon>Gordoniaceae</taxon>
        <taxon>Gordonia</taxon>
    </lineage>
</organism>
<name>A0A7I9VAL6_9ACTN</name>
<comment type="caution">
    <text evidence="2">The sequence shown here is derived from an EMBL/GenBank/DDBJ whole genome shotgun (WGS) entry which is preliminary data.</text>
</comment>
<keyword evidence="3" id="KW-1185">Reference proteome</keyword>
<reference evidence="3" key="1">
    <citation type="submission" date="2019-06" db="EMBL/GenBank/DDBJ databases">
        <title>Gordonia isolated from sludge of a wastewater treatment plant.</title>
        <authorList>
            <person name="Tamura T."/>
            <person name="Aoyama K."/>
            <person name="Kang Y."/>
            <person name="Saito S."/>
            <person name="Akiyama N."/>
            <person name="Yazawa K."/>
            <person name="Gonoi T."/>
            <person name="Mikami Y."/>
        </authorList>
    </citation>
    <scope>NUCLEOTIDE SEQUENCE [LARGE SCALE GENOMIC DNA]</scope>
    <source>
        <strain evidence="3">NBRC 107696</strain>
    </source>
</reference>
<proteinExistence type="predicted"/>
<feature type="compositionally biased region" description="Basic and acidic residues" evidence="1">
    <location>
        <begin position="120"/>
        <end position="133"/>
    </location>
</feature>
<feature type="region of interest" description="Disordered" evidence="1">
    <location>
        <begin position="1"/>
        <end position="142"/>
    </location>
</feature>
<evidence type="ECO:0000256" key="1">
    <source>
        <dbReference type="SAM" id="MobiDB-lite"/>
    </source>
</evidence>
<protein>
    <submittedName>
        <fullName evidence="2">Uncharacterized protein</fullName>
    </submittedName>
</protein>
<dbReference type="AlphaFoldDB" id="A0A7I9VAL6"/>
<feature type="compositionally biased region" description="Basic and acidic residues" evidence="1">
    <location>
        <begin position="44"/>
        <end position="53"/>
    </location>
</feature>
<gene>
    <name evidence="2" type="ORF">nbrc107696_28640</name>
</gene>
<evidence type="ECO:0000313" key="2">
    <source>
        <dbReference type="EMBL" id="GEE02418.1"/>
    </source>
</evidence>
<feature type="compositionally biased region" description="Basic and acidic residues" evidence="1">
    <location>
        <begin position="7"/>
        <end position="17"/>
    </location>
</feature>